<comment type="caution">
    <text evidence="2">The sequence shown here is derived from an EMBL/GenBank/DDBJ whole genome shotgun (WGS) entry which is preliminary data.</text>
</comment>
<dbReference type="EMBL" id="JAFBFC010000002">
    <property type="protein sequence ID" value="MBM7702679.1"/>
    <property type="molecule type" value="Genomic_DNA"/>
</dbReference>
<gene>
    <name evidence="2" type="ORF">JOC83_001513</name>
</gene>
<protein>
    <submittedName>
        <fullName evidence="2">ElaA protein</fullName>
    </submittedName>
</protein>
<evidence type="ECO:0000259" key="1">
    <source>
        <dbReference type="PROSITE" id="PS51186"/>
    </source>
</evidence>
<dbReference type="RefSeq" id="WP_205185862.1">
    <property type="nucleotide sequence ID" value="NZ_JAFBFC010000002.1"/>
</dbReference>
<organism evidence="2 3">
    <name type="scientific">Priestia iocasae</name>
    <dbReference type="NCBI Taxonomy" id="2291674"/>
    <lineage>
        <taxon>Bacteria</taxon>
        <taxon>Bacillati</taxon>
        <taxon>Bacillota</taxon>
        <taxon>Bacilli</taxon>
        <taxon>Bacillales</taxon>
        <taxon>Bacillaceae</taxon>
        <taxon>Priestia</taxon>
    </lineage>
</organism>
<dbReference type="Proteomes" id="UP000809829">
    <property type="component" value="Unassembled WGS sequence"/>
</dbReference>
<accession>A0ABS2QW25</accession>
<name>A0ABS2QW25_9BACI</name>
<dbReference type="InterPro" id="IPR000182">
    <property type="entry name" value="GNAT_dom"/>
</dbReference>
<dbReference type="InterPro" id="IPR039143">
    <property type="entry name" value="GNPNAT1-like"/>
</dbReference>
<dbReference type="PROSITE" id="PS51186">
    <property type="entry name" value="GNAT"/>
    <property type="match status" value="1"/>
</dbReference>
<dbReference type="InterPro" id="IPR016181">
    <property type="entry name" value="Acyl_CoA_acyltransferase"/>
</dbReference>
<dbReference type="SUPFAM" id="SSF55729">
    <property type="entry name" value="Acyl-CoA N-acyltransferases (Nat)"/>
    <property type="match status" value="1"/>
</dbReference>
<sequence>MSWVIKQFDELTLRELYAILQARTNVFVVEQNCPYNEVDGKDIPSYHVFKKEKEEIVAYLRVLPKGVSYSEASLGRIIVHPSYRRTGLGQELVSRGLAFLHEELNETTVKIQAQSYLQDFYESFGFKQISKEYLEDGIPHIDMLLKKE</sequence>
<dbReference type="PANTHER" id="PTHR13355">
    <property type="entry name" value="GLUCOSAMINE 6-PHOSPHATE N-ACETYLTRANSFERASE"/>
    <property type="match status" value="1"/>
</dbReference>
<dbReference type="Gene3D" id="3.40.630.30">
    <property type="match status" value="1"/>
</dbReference>
<dbReference type="CDD" id="cd04301">
    <property type="entry name" value="NAT_SF"/>
    <property type="match status" value="1"/>
</dbReference>
<dbReference type="PANTHER" id="PTHR13355:SF11">
    <property type="entry name" value="GLUCOSAMINE 6-PHOSPHATE N-ACETYLTRANSFERASE"/>
    <property type="match status" value="1"/>
</dbReference>
<proteinExistence type="predicted"/>
<evidence type="ECO:0000313" key="3">
    <source>
        <dbReference type="Proteomes" id="UP000809829"/>
    </source>
</evidence>
<dbReference type="Pfam" id="PF13673">
    <property type="entry name" value="Acetyltransf_10"/>
    <property type="match status" value="1"/>
</dbReference>
<feature type="domain" description="N-acetyltransferase" evidence="1">
    <location>
        <begin position="6"/>
        <end position="148"/>
    </location>
</feature>
<evidence type="ECO:0000313" key="2">
    <source>
        <dbReference type="EMBL" id="MBM7702679.1"/>
    </source>
</evidence>
<keyword evidence="3" id="KW-1185">Reference proteome</keyword>
<reference evidence="2 3" key="1">
    <citation type="submission" date="2021-01" db="EMBL/GenBank/DDBJ databases">
        <title>Genomic Encyclopedia of Type Strains, Phase IV (KMG-IV): sequencing the most valuable type-strain genomes for metagenomic binning, comparative biology and taxonomic classification.</title>
        <authorList>
            <person name="Goeker M."/>
        </authorList>
    </citation>
    <scope>NUCLEOTIDE SEQUENCE [LARGE SCALE GENOMIC DNA]</scope>
    <source>
        <strain evidence="2 3">DSM 104297</strain>
    </source>
</reference>